<evidence type="ECO:0000313" key="3">
    <source>
        <dbReference type="Proteomes" id="UP001210231"/>
    </source>
</evidence>
<accession>A0ABT4UPR5</accession>
<keyword evidence="3" id="KW-1185">Reference proteome</keyword>
<dbReference type="Pfam" id="PF20041">
    <property type="entry name" value="DUF6443"/>
    <property type="match status" value="1"/>
</dbReference>
<comment type="caution">
    <text evidence="2">The sequence shown here is derived from an EMBL/GenBank/DDBJ whole genome shotgun (WGS) entry which is preliminary data.</text>
</comment>
<evidence type="ECO:0000313" key="2">
    <source>
        <dbReference type="EMBL" id="MDA3616841.1"/>
    </source>
</evidence>
<evidence type="ECO:0000259" key="1">
    <source>
        <dbReference type="Pfam" id="PF20041"/>
    </source>
</evidence>
<feature type="domain" description="DUF6443" evidence="1">
    <location>
        <begin position="311"/>
        <end position="377"/>
    </location>
</feature>
<proteinExistence type="predicted"/>
<protein>
    <submittedName>
        <fullName evidence="2">DUF6443 domain-containing protein</fullName>
    </submittedName>
</protein>
<reference evidence="2 3" key="1">
    <citation type="submission" date="2022-12" db="EMBL/GenBank/DDBJ databases">
        <title>Chitinophagaceae gen. sp. nov., a new member of the family Chitinophagaceae, isolated from soil in a chemical factory.</title>
        <authorList>
            <person name="Ke Z."/>
        </authorList>
    </citation>
    <scope>NUCLEOTIDE SEQUENCE [LARGE SCALE GENOMIC DNA]</scope>
    <source>
        <strain evidence="2 3">LY-5</strain>
    </source>
</reference>
<dbReference type="InterPro" id="IPR045619">
    <property type="entry name" value="DUF6443"/>
</dbReference>
<dbReference type="RefSeq" id="WP_407033170.1">
    <property type="nucleotide sequence ID" value="NZ_JAQGEF010000050.1"/>
</dbReference>
<dbReference type="EMBL" id="JAQGEF010000050">
    <property type="protein sequence ID" value="MDA3616841.1"/>
    <property type="molecule type" value="Genomic_DNA"/>
</dbReference>
<name>A0ABT4UPR5_9BACT</name>
<feature type="non-terminal residue" evidence="2">
    <location>
        <position position="585"/>
    </location>
</feature>
<sequence>MKRLFRNYLSLFLLLVLMTPVYLYSQSIGLKHTEVSTFTGVVASGNNKAFDVNQSGFLQYTVPGGSTGYQLTNVLTLSFIEEATQYLTENVKITVGLEVKYGTTAANAVTLSNPVELTVSYAQSANTSYDNKSYYYFYDAPYVNVKILSISSPLSSINGVDIRNLLRLDNEIRVSQQVSLLSGVSPVGSLTLGTPDAADELKVGWSWPGNAGNNGTQLEWAWVETGDEDLYKVSGVLDYNLLFESGATRVDLDYNRLNYSIPLYYPGEGKVYIRVRAVNHDITAGTRTGKWTTPVSYNYTGHEPGFNWQSTTSYAEEGKRKSVMQYFDGSLRSRQTVTKDNVTNRTIVAETFYDKQGRAAIQILPAPTIDNLTNRSIQYFNDFNRLNGQSEKTDPANIFDLKANNTLPGLLTSTGSSYYYSASNAERLTGEKAYIPDAEGYPYTYTQYMPDATGRVLLQTGVGAKHNLGSTHETKYYYGTPAQEDLDALFGVEAGYVNHYMKSMVSDANGQMSVSYTDKSGRTVATALAGDAPAHVEALNISGTYHPQLQSTVTRDLLYKNNKVNADGSIESVTSILVPALGDYD</sequence>
<organism evidence="2 3">
    <name type="scientific">Polluticaenibacter yanchengensis</name>
    <dbReference type="NCBI Taxonomy" id="3014562"/>
    <lineage>
        <taxon>Bacteria</taxon>
        <taxon>Pseudomonadati</taxon>
        <taxon>Bacteroidota</taxon>
        <taxon>Chitinophagia</taxon>
        <taxon>Chitinophagales</taxon>
        <taxon>Chitinophagaceae</taxon>
        <taxon>Polluticaenibacter</taxon>
    </lineage>
</organism>
<dbReference type="Proteomes" id="UP001210231">
    <property type="component" value="Unassembled WGS sequence"/>
</dbReference>
<gene>
    <name evidence="2" type="ORF">O3P16_18700</name>
</gene>